<organism evidence="1">
    <name type="scientific">Ectopseudomonas oleovorans</name>
    <name type="common">Pseudomonas oleovorans</name>
    <dbReference type="NCBI Taxonomy" id="301"/>
    <lineage>
        <taxon>Bacteria</taxon>
        <taxon>Pseudomonadati</taxon>
        <taxon>Pseudomonadota</taxon>
        <taxon>Gammaproteobacteria</taxon>
        <taxon>Pseudomonadales</taxon>
        <taxon>Pseudomonadaceae</taxon>
        <taxon>Ectopseudomonas</taxon>
    </lineage>
</organism>
<sequence length="444" mass="48829">MSLPAPTPLVFCTNPLEDDLPFKAWADLSLEIDGQPEHNENLLNLAGYLVRQALADQHPERIKHPRDIDSVLYGLRAHVQLHSGGSLDLGERNPDAEVKAHQVTPGLIIGKMLIAANEPGCVGLEELHERLNPVNAAGNLLSKLQASDLPPTSLICALLPGMTITLTPAFSDSQTLTYPSHLEIHQEQLKQAELAGLPQERCEIVLDGECLDDTQPAYGIAYELLSLMLLLLRQRAHESEQPDLSGRQQEWERVRLVIGSDLHYDANYVLDPKTYKPAYGHPVRSLKLSGTQRLMLPANLDLPALEQIWDALVHESMHVEWQRLLASKEIEDQAVMITLEVGCKLEILARDANQQLHVLESYRDNELLPASVEQTTEEITTAPVLEAAPDSVQAQPLVTDAAKVEQQVTPAVGERKRPRQSGSYGPLALAAVVVATLAAILIRG</sequence>
<dbReference type="OrthoDB" id="7026747at2"/>
<reference evidence="1" key="1">
    <citation type="submission" date="2018-11" db="EMBL/GenBank/DDBJ databases">
        <authorList>
            <consortium name="Genoscope - CEA"/>
            <person name="William W."/>
        </authorList>
    </citation>
    <scope>NUCLEOTIDE SEQUENCE [LARGE SCALE GENOMIC DNA]</scope>
    <source>
        <strain evidence="1">T9AD</strain>
    </source>
</reference>
<accession>A0A653B2E4</accession>
<evidence type="ECO:0000313" key="1">
    <source>
        <dbReference type="EMBL" id="VDN62742.1"/>
    </source>
</evidence>
<proteinExistence type="predicted"/>
<protein>
    <submittedName>
        <fullName evidence="1">Uncharacterized protein</fullName>
    </submittedName>
</protein>
<name>A0A653B2E4_ECTOL</name>
<dbReference type="AlphaFoldDB" id="A0A653B2E4"/>
<gene>
    <name evidence="1" type="ORF">POT9AD_1762</name>
</gene>
<dbReference type="EMBL" id="LR130779">
    <property type="protein sequence ID" value="VDN62742.1"/>
    <property type="molecule type" value="Genomic_DNA"/>
</dbReference>